<comment type="catalytic activity">
    <reaction evidence="5">
        <text>L-serine = pyruvate + NH4(+)</text>
        <dbReference type="Rhea" id="RHEA:19169"/>
        <dbReference type="ChEBI" id="CHEBI:15361"/>
        <dbReference type="ChEBI" id="CHEBI:28938"/>
        <dbReference type="ChEBI" id="CHEBI:33384"/>
        <dbReference type="EC" id="4.3.1.17"/>
    </reaction>
</comment>
<accession>A0ABT2I091</accession>
<dbReference type="InterPro" id="IPR044561">
    <property type="entry name" value="ACT_ThrD-II-like"/>
</dbReference>
<evidence type="ECO:0000256" key="3">
    <source>
        <dbReference type="ARBA" id="ARBA00022898"/>
    </source>
</evidence>
<evidence type="ECO:0000256" key="4">
    <source>
        <dbReference type="ARBA" id="ARBA00023239"/>
    </source>
</evidence>
<dbReference type="InterPro" id="IPR045865">
    <property type="entry name" value="ACT-like_dom_sf"/>
</dbReference>
<evidence type="ECO:0000313" key="8">
    <source>
        <dbReference type="Proteomes" id="UP001165583"/>
    </source>
</evidence>
<dbReference type="Proteomes" id="UP001165583">
    <property type="component" value="Unassembled WGS sequence"/>
</dbReference>
<organism evidence="7 8">
    <name type="scientific">Novosphingobium mangrovi</name>
    <name type="common">ex Huang et al. 2023</name>
    <dbReference type="NCBI Taxonomy" id="2976432"/>
    <lineage>
        <taxon>Bacteria</taxon>
        <taxon>Pseudomonadati</taxon>
        <taxon>Pseudomonadota</taxon>
        <taxon>Alphaproteobacteria</taxon>
        <taxon>Sphingomonadales</taxon>
        <taxon>Sphingomonadaceae</taxon>
        <taxon>Novosphingobium</taxon>
    </lineage>
</organism>
<dbReference type="CDD" id="cd04886">
    <property type="entry name" value="ACT_ThrD-II-like"/>
    <property type="match status" value="1"/>
</dbReference>
<dbReference type="PANTHER" id="PTHR48078:SF6">
    <property type="entry name" value="L-THREONINE DEHYDRATASE CATABOLIC TDCB"/>
    <property type="match status" value="1"/>
</dbReference>
<dbReference type="GO" id="GO:0004794">
    <property type="term" value="F:threonine deaminase activity"/>
    <property type="evidence" value="ECO:0007669"/>
    <property type="project" value="UniProtKB-EC"/>
</dbReference>
<dbReference type="EC" id="4.3.1.19" evidence="7"/>
<comment type="cofactor">
    <cofactor evidence="1">
        <name>pyridoxal 5'-phosphate</name>
        <dbReference type="ChEBI" id="CHEBI:597326"/>
    </cofactor>
</comment>
<dbReference type="PROSITE" id="PS51671">
    <property type="entry name" value="ACT"/>
    <property type="match status" value="1"/>
</dbReference>
<proteinExistence type="inferred from homology"/>
<dbReference type="InterPro" id="IPR001926">
    <property type="entry name" value="TrpB-like_PALP"/>
</dbReference>
<dbReference type="Pfam" id="PF00291">
    <property type="entry name" value="PALP"/>
    <property type="match status" value="1"/>
</dbReference>
<reference evidence="7" key="1">
    <citation type="submission" date="2022-09" db="EMBL/GenBank/DDBJ databases">
        <title>Novosphingobium sp. Nov., a polycyclic aromatic hydrocarbon-degrading bacterium isolated form mangrove sediments in HongKong.</title>
        <authorList>
            <person name="Hu Z."/>
        </authorList>
    </citation>
    <scope>NUCLEOTIDE SEQUENCE</scope>
    <source>
        <strain evidence="7">HK4-1</strain>
    </source>
</reference>
<protein>
    <submittedName>
        <fullName evidence="7">Threonine ammonia-lyase</fullName>
        <ecNumber evidence="7">4.3.1.19</ecNumber>
    </submittedName>
</protein>
<dbReference type="InterPro" id="IPR036052">
    <property type="entry name" value="TrpB-like_PALP_sf"/>
</dbReference>
<evidence type="ECO:0000313" key="7">
    <source>
        <dbReference type="EMBL" id="MCT2398209.1"/>
    </source>
</evidence>
<evidence type="ECO:0000256" key="1">
    <source>
        <dbReference type="ARBA" id="ARBA00001933"/>
    </source>
</evidence>
<dbReference type="InterPro" id="IPR005789">
    <property type="entry name" value="Thr_deHydtase_catblc"/>
</dbReference>
<gene>
    <name evidence="7" type="ORF">NZK81_01475</name>
</gene>
<dbReference type="SUPFAM" id="SSF55021">
    <property type="entry name" value="ACT-like"/>
    <property type="match status" value="1"/>
</dbReference>
<dbReference type="EMBL" id="JANZXA010000001">
    <property type="protein sequence ID" value="MCT2398209.1"/>
    <property type="molecule type" value="Genomic_DNA"/>
</dbReference>
<sequence length="417" mass="44580">MQQSALNIAPGVEDALLTAADVRAAAERIAGSVVRTPTLHSATLSAITGADIWLKFENLQFTAAYKERGALNALLQLDEERKARGVIAASAGNHAQGLSYHGTRLGVPVTIVMPKTTPLVKVMQTESVGGKVVLEGESFDEAYAHARKLEKELGLTFVHPFDDPHVAAGQGTVALEMLDDVPEIDTLVLPVGGGGLGSGMGTIARAIRPDIKLIGVEAQLYPSMYNLLKGTNLPIGGDTLAEGIAVFSPGLFTSKVLRGLLDDFLLVSESKIESALALLLQIEKTLVEGAGATGLAAVMDNRELFAGRKVGIVLSGGNIDTRLLANVLLRDLARSGRLARLRIGLQDRAGALFKVAKVFHEHNVNIIEVFHQRIFTHLPAKGLVTEIECEARDRDQLEALVAALRREGYEVKQVETD</sequence>
<keyword evidence="8" id="KW-1185">Reference proteome</keyword>
<keyword evidence="3" id="KW-0663">Pyridoxal phosphate</keyword>
<dbReference type="InterPro" id="IPR050147">
    <property type="entry name" value="Ser/Thr_Dehydratase"/>
</dbReference>
<dbReference type="NCBIfam" id="TIGR01127">
    <property type="entry name" value="ilvA_1Cterm"/>
    <property type="match status" value="1"/>
</dbReference>
<dbReference type="InterPro" id="IPR002912">
    <property type="entry name" value="ACT_dom"/>
</dbReference>
<evidence type="ECO:0000256" key="2">
    <source>
        <dbReference type="ARBA" id="ARBA00010869"/>
    </source>
</evidence>
<evidence type="ECO:0000259" key="6">
    <source>
        <dbReference type="PROSITE" id="PS51671"/>
    </source>
</evidence>
<dbReference type="Gene3D" id="3.30.70.260">
    <property type="match status" value="1"/>
</dbReference>
<dbReference type="PANTHER" id="PTHR48078">
    <property type="entry name" value="THREONINE DEHYDRATASE, MITOCHONDRIAL-RELATED"/>
    <property type="match status" value="1"/>
</dbReference>
<comment type="caution">
    <text evidence="7">The sequence shown here is derived from an EMBL/GenBank/DDBJ whole genome shotgun (WGS) entry which is preliminary data.</text>
</comment>
<evidence type="ECO:0000256" key="5">
    <source>
        <dbReference type="ARBA" id="ARBA00049406"/>
    </source>
</evidence>
<keyword evidence="4 7" id="KW-0456">Lyase</keyword>
<dbReference type="Pfam" id="PF01842">
    <property type="entry name" value="ACT"/>
    <property type="match status" value="1"/>
</dbReference>
<dbReference type="SUPFAM" id="SSF53686">
    <property type="entry name" value="Tryptophan synthase beta subunit-like PLP-dependent enzymes"/>
    <property type="match status" value="1"/>
</dbReference>
<feature type="domain" description="ACT" evidence="6">
    <location>
        <begin position="340"/>
        <end position="417"/>
    </location>
</feature>
<dbReference type="CDD" id="cd01562">
    <property type="entry name" value="Thr-dehyd"/>
    <property type="match status" value="1"/>
</dbReference>
<dbReference type="RefSeq" id="WP_260043303.1">
    <property type="nucleotide sequence ID" value="NZ_JANZXA010000001.1"/>
</dbReference>
<name>A0ABT2I091_9SPHN</name>
<dbReference type="NCBIfam" id="NF005600">
    <property type="entry name" value="PRK07334.1"/>
    <property type="match status" value="1"/>
</dbReference>
<dbReference type="Gene3D" id="3.40.50.1100">
    <property type="match status" value="2"/>
</dbReference>
<comment type="similarity">
    <text evidence="2">Belongs to the serine/threonine dehydratase family.</text>
</comment>